<sequence>MEVTIKLFATLREGRFKAVTWDLSEGTVVGEVLERLNIKQEEVSVLLVNGREAKVCQVLSEGDVMSAFPPIGGG</sequence>
<dbReference type="KEGG" id="aacx:DEACI_1739"/>
<evidence type="ECO:0000313" key="3">
    <source>
        <dbReference type="Proteomes" id="UP001071230"/>
    </source>
</evidence>
<dbReference type="EMBL" id="LR746496">
    <property type="protein sequence ID" value="CAA7601086.1"/>
    <property type="molecule type" value="Genomic_DNA"/>
</dbReference>
<evidence type="ECO:0000313" key="1">
    <source>
        <dbReference type="EMBL" id="CAA7601086.1"/>
    </source>
</evidence>
<keyword evidence="3" id="KW-1185">Reference proteome</keyword>
<protein>
    <submittedName>
        <fullName evidence="2">Molybdopterin synthase/thiamin biosynthesis sulphur carrier, beta-grasp</fullName>
    </submittedName>
    <submittedName>
        <fullName evidence="1">ThiamineS/Molybdopterin converting factor subunit 1</fullName>
    </submittedName>
</protein>
<dbReference type="Proteomes" id="UP001071230">
    <property type="component" value="Unassembled WGS sequence"/>
</dbReference>
<dbReference type="EMBL" id="CDGJ01000036">
    <property type="protein sequence ID" value="CEJ06960.1"/>
    <property type="molecule type" value="Genomic_DNA"/>
</dbReference>
<dbReference type="RefSeq" id="WP_240984657.1">
    <property type="nucleotide sequence ID" value="NZ_CDGJ01000036.1"/>
</dbReference>
<organism evidence="1">
    <name type="scientific">Acididesulfobacillus acetoxydans</name>
    <dbReference type="NCBI Taxonomy" id="1561005"/>
    <lineage>
        <taxon>Bacteria</taxon>
        <taxon>Bacillati</taxon>
        <taxon>Bacillota</taxon>
        <taxon>Clostridia</taxon>
        <taxon>Eubacteriales</taxon>
        <taxon>Peptococcaceae</taxon>
        <taxon>Acididesulfobacillus</taxon>
    </lineage>
</organism>
<evidence type="ECO:0000313" key="2">
    <source>
        <dbReference type="EMBL" id="CEJ06960.1"/>
    </source>
</evidence>
<proteinExistence type="predicted"/>
<reference evidence="1" key="2">
    <citation type="submission" date="2020-01" db="EMBL/GenBank/DDBJ databases">
        <authorList>
            <person name="Hornung B."/>
        </authorList>
    </citation>
    <scope>NUCLEOTIDE SEQUENCE</scope>
    <source>
        <strain evidence="1">PacBioINE</strain>
    </source>
</reference>
<dbReference type="InterPro" id="IPR016155">
    <property type="entry name" value="Mopterin_synth/thiamin_S_b"/>
</dbReference>
<dbReference type="Gene3D" id="3.10.20.30">
    <property type="match status" value="1"/>
</dbReference>
<dbReference type="SUPFAM" id="SSF54285">
    <property type="entry name" value="MoaD/ThiS"/>
    <property type="match status" value="1"/>
</dbReference>
<reference evidence="2" key="1">
    <citation type="submission" date="2014-11" db="EMBL/GenBank/DDBJ databases">
        <authorList>
            <person name="Hornung B.V."/>
        </authorList>
    </citation>
    <scope>NUCLEOTIDE SEQUENCE</scope>
    <source>
        <strain evidence="2">INE</strain>
    </source>
</reference>
<dbReference type="InterPro" id="IPR012675">
    <property type="entry name" value="Beta-grasp_dom_sf"/>
</dbReference>
<dbReference type="Pfam" id="PF02597">
    <property type="entry name" value="ThiS"/>
    <property type="match status" value="1"/>
</dbReference>
<dbReference type="InterPro" id="IPR003749">
    <property type="entry name" value="ThiS/MoaD-like"/>
</dbReference>
<dbReference type="Proteomes" id="UP000836597">
    <property type="component" value="Chromosome"/>
</dbReference>
<dbReference type="AlphaFoldDB" id="A0A8S0XBD0"/>
<gene>
    <name evidence="2" type="ORF">DEACI_1414</name>
    <name evidence="1" type="ORF">DEACI_1739</name>
</gene>
<name>A0A8S0XBD0_9FIRM</name>
<accession>A0A8S0XBD0</accession>